<evidence type="ECO:0000256" key="1">
    <source>
        <dbReference type="ARBA" id="ARBA00009054"/>
    </source>
</evidence>
<dbReference type="GO" id="GO:0051087">
    <property type="term" value="F:protein-folding chaperone binding"/>
    <property type="evidence" value="ECO:0007669"/>
    <property type="project" value="InterPro"/>
</dbReference>
<organism evidence="6 7">
    <name type="scientific">Candidatus Gottesmanbacteria bacterium GW2011_GWA2_41_12</name>
    <dbReference type="NCBI Taxonomy" id="1618440"/>
    <lineage>
        <taxon>Bacteria</taxon>
        <taxon>Candidatus Gottesmaniibacteriota</taxon>
    </lineage>
</organism>
<dbReference type="InterPro" id="IPR013805">
    <property type="entry name" value="GrpE_CC"/>
</dbReference>
<keyword evidence="3" id="KW-0963">Cytoplasm</keyword>
<dbReference type="GO" id="GO:0042803">
    <property type="term" value="F:protein homodimerization activity"/>
    <property type="evidence" value="ECO:0007669"/>
    <property type="project" value="InterPro"/>
</dbReference>
<keyword evidence="5" id="KW-0175">Coiled coil</keyword>
<evidence type="ECO:0000256" key="2">
    <source>
        <dbReference type="ARBA" id="ARBA00023186"/>
    </source>
</evidence>
<dbReference type="HAMAP" id="MF_01151">
    <property type="entry name" value="GrpE"/>
    <property type="match status" value="1"/>
</dbReference>
<comment type="function">
    <text evidence="3">Participates actively in the response to hyperosmotic and heat shock by preventing the aggregation of stress-denatured proteins, in association with DnaK and GrpE. It is the nucleotide exchange factor for DnaK and may function as a thermosensor. Unfolded proteins bind initially to DnaJ; upon interaction with the DnaJ-bound protein, DnaK hydrolyzes its bound ATP, resulting in the formation of a stable complex. GrpE releases ADP from DnaK; ATP binding to DnaK triggers the release of the substrate protein, thus completing the reaction cycle. Several rounds of ATP-dependent interactions between DnaJ, DnaK and GrpE are required for fully efficient folding.</text>
</comment>
<proteinExistence type="inferred from homology"/>
<dbReference type="SUPFAM" id="SSF51064">
    <property type="entry name" value="Head domain of nucleotide exchange factor GrpE"/>
    <property type="match status" value="1"/>
</dbReference>
<dbReference type="GO" id="GO:0000774">
    <property type="term" value="F:adenyl-nucleotide exchange factor activity"/>
    <property type="evidence" value="ECO:0007669"/>
    <property type="project" value="InterPro"/>
</dbReference>
<dbReference type="EMBL" id="LCAJ01000004">
    <property type="protein sequence ID" value="KKR88400.1"/>
    <property type="molecule type" value="Genomic_DNA"/>
</dbReference>
<name>A0A0G0WVD9_9BACT</name>
<reference evidence="6 7" key="1">
    <citation type="journal article" date="2015" name="Nature">
        <title>rRNA introns, odd ribosomes, and small enigmatic genomes across a large radiation of phyla.</title>
        <authorList>
            <person name="Brown C.T."/>
            <person name="Hug L.A."/>
            <person name="Thomas B.C."/>
            <person name="Sharon I."/>
            <person name="Castelle C.J."/>
            <person name="Singh A."/>
            <person name="Wilkins M.J."/>
            <person name="Williams K.H."/>
            <person name="Banfield J.F."/>
        </authorList>
    </citation>
    <scope>NUCLEOTIDE SEQUENCE [LARGE SCALE GENOMIC DNA]</scope>
</reference>
<keyword evidence="3" id="KW-0346">Stress response</keyword>
<comment type="caution">
    <text evidence="6">The sequence shown here is derived from an EMBL/GenBank/DDBJ whole genome shotgun (WGS) entry which is preliminary data.</text>
</comment>
<dbReference type="InterPro" id="IPR000740">
    <property type="entry name" value="GrpE"/>
</dbReference>
<comment type="subcellular location">
    <subcellularLocation>
        <location evidence="3">Cytoplasm</location>
    </subcellularLocation>
</comment>
<evidence type="ECO:0000313" key="6">
    <source>
        <dbReference type="EMBL" id="KKR88400.1"/>
    </source>
</evidence>
<accession>A0A0G0WVD9</accession>
<dbReference type="Gene3D" id="3.90.20.20">
    <property type="match status" value="1"/>
</dbReference>
<dbReference type="AlphaFoldDB" id="A0A0G0WVD9"/>
<feature type="coiled-coil region" evidence="5">
    <location>
        <begin position="14"/>
        <end position="55"/>
    </location>
</feature>
<evidence type="ECO:0000256" key="5">
    <source>
        <dbReference type="SAM" id="Coils"/>
    </source>
</evidence>
<protein>
    <recommendedName>
        <fullName evidence="3">Protein GrpE</fullName>
    </recommendedName>
    <alternativeName>
        <fullName evidence="3">HSP-70 cofactor</fullName>
    </alternativeName>
</protein>
<sequence>MSFIVIMMKNISKEEELLKEIESLKKDSVEFKNKYLRALADYQNLEKRIALQREESAKYASTGVIMKLLSVFDTLEKAEKHLKDQGLSLGVKSFWDALKSENVTRIDTVRKKFDPVEMECVEVFEGEDDDMIAEEVRPGYKLNGKVIRVAQVKVSKKTKGKTEEKIK</sequence>
<evidence type="ECO:0000256" key="3">
    <source>
        <dbReference type="HAMAP-Rule" id="MF_01151"/>
    </source>
</evidence>
<dbReference type="PRINTS" id="PR00773">
    <property type="entry name" value="GRPEPROTEIN"/>
</dbReference>
<dbReference type="PANTHER" id="PTHR21237">
    <property type="entry name" value="GRPE PROTEIN"/>
    <property type="match status" value="1"/>
</dbReference>
<dbReference type="SUPFAM" id="SSF58014">
    <property type="entry name" value="Coiled-coil domain of nucleotide exchange factor GrpE"/>
    <property type="match status" value="1"/>
</dbReference>
<gene>
    <name evidence="3" type="primary">grpE</name>
    <name evidence="6" type="ORF">UU37_C0004G0018</name>
</gene>
<evidence type="ECO:0000256" key="4">
    <source>
        <dbReference type="RuleBase" id="RU004478"/>
    </source>
</evidence>
<dbReference type="Pfam" id="PF01025">
    <property type="entry name" value="GrpE"/>
    <property type="match status" value="1"/>
</dbReference>
<comment type="similarity">
    <text evidence="1 3 4">Belongs to the GrpE family.</text>
</comment>
<dbReference type="CDD" id="cd00446">
    <property type="entry name" value="GrpE"/>
    <property type="match status" value="1"/>
</dbReference>
<keyword evidence="2 3" id="KW-0143">Chaperone</keyword>
<comment type="subunit">
    <text evidence="3">Homodimer.</text>
</comment>
<dbReference type="GO" id="GO:0051082">
    <property type="term" value="F:unfolded protein binding"/>
    <property type="evidence" value="ECO:0007669"/>
    <property type="project" value="TreeGrafter"/>
</dbReference>
<dbReference type="PANTHER" id="PTHR21237:SF23">
    <property type="entry name" value="GRPE PROTEIN HOMOLOG, MITOCHONDRIAL"/>
    <property type="match status" value="1"/>
</dbReference>
<dbReference type="GO" id="GO:0005737">
    <property type="term" value="C:cytoplasm"/>
    <property type="evidence" value="ECO:0007669"/>
    <property type="project" value="UniProtKB-SubCell"/>
</dbReference>
<dbReference type="GO" id="GO:0006457">
    <property type="term" value="P:protein folding"/>
    <property type="evidence" value="ECO:0007669"/>
    <property type="project" value="InterPro"/>
</dbReference>
<dbReference type="InterPro" id="IPR009012">
    <property type="entry name" value="GrpE_head"/>
</dbReference>
<dbReference type="Proteomes" id="UP000033908">
    <property type="component" value="Unassembled WGS sequence"/>
</dbReference>
<evidence type="ECO:0000313" key="7">
    <source>
        <dbReference type="Proteomes" id="UP000033908"/>
    </source>
</evidence>